<reference evidence="3" key="1">
    <citation type="submission" date="2015-09" db="EMBL/GenBank/DDBJ databases">
        <authorList>
            <consortium name="Pathogen Informatics"/>
        </authorList>
    </citation>
    <scope>NUCLEOTIDE SEQUENCE [LARGE SCALE GENOMIC DNA]</scope>
    <source>
        <strain evidence="3">Lake Konstanz</strain>
    </source>
</reference>
<evidence type="ECO:0000256" key="1">
    <source>
        <dbReference type="SAM" id="SignalP"/>
    </source>
</evidence>
<evidence type="ECO:0000313" key="3">
    <source>
        <dbReference type="Proteomes" id="UP000051952"/>
    </source>
</evidence>
<sequence length="127" mass="14375">MHFLCFFFVSLSSLHRVSVLVLFDSTAPLASSCRRMRPRSSTSRRSLRRTSSPPRTCLSVLTTSTTVSSVPVVLCRTRLPLSLTMLLPLVCRRLLTSSLLSSRILFKKKILADRRQNAQCVCNWEDT</sequence>
<protein>
    <recommendedName>
        <fullName evidence="4">Membrane-associated protein</fullName>
    </recommendedName>
</protein>
<dbReference type="EMBL" id="CYKH01002208">
    <property type="protein sequence ID" value="CUM57934.1"/>
    <property type="molecule type" value="Genomic_DNA"/>
</dbReference>
<keyword evidence="3" id="KW-1185">Reference proteome</keyword>
<organism evidence="2 3">
    <name type="scientific">Bodo saltans</name>
    <name type="common">Flagellated protozoan</name>
    <dbReference type="NCBI Taxonomy" id="75058"/>
    <lineage>
        <taxon>Eukaryota</taxon>
        <taxon>Discoba</taxon>
        <taxon>Euglenozoa</taxon>
        <taxon>Kinetoplastea</taxon>
        <taxon>Metakinetoplastina</taxon>
        <taxon>Eubodonida</taxon>
        <taxon>Bodonidae</taxon>
        <taxon>Bodo</taxon>
    </lineage>
</organism>
<evidence type="ECO:0000313" key="2">
    <source>
        <dbReference type="EMBL" id="CUM57934.1"/>
    </source>
</evidence>
<feature type="chain" id="PRO_5006623388" description="Membrane-associated protein" evidence="1">
    <location>
        <begin position="20"/>
        <end position="127"/>
    </location>
</feature>
<dbReference type="VEuPathDB" id="TriTrypDB:BSAL_45625"/>
<feature type="signal peptide" evidence="1">
    <location>
        <begin position="1"/>
        <end position="19"/>
    </location>
</feature>
<gene>
    <name evidence="2" type="ORF">BSAL_45625</name>
</gene>
<evidence type="ECO:0008006" key="4">
    <source>
        <dbReference type="Google" id="ProtNLM"/>
    </source>
</evidence>
<dbReference type="AlphaFoldDB" id="A0A0S4KKJ4"/>
<keyword evidence="1" id="KW-0732">Signal</keyword>
<name>A0A0S4KKJ4_BODSA</name>
<accession>A0A0S4KKJ4</accession>
<dbReference type="Proteomes" id="UP000051952">
    <property type="component" value="Unassembled WGS sequence"/>
</dbReference>
<proteinExistence type="predicted"/>